<reference evidence="1 2" key="1">
    <citation type="submission" date="2010-07" db="EMBL/GenBank/DDBJ databases">
        <authorList>
            <person name="Muzny D."/>
            <person name="Qin X."/>
            <person name="Deng J."/>
            <person name="Jiang H."/>
            <person name="Liu Y."/>
            <person name="Qu J."/>
            <person name="Song X.-Z."/>
            <person name="Zhang L."/>
            <person name="Thornton R."/>
            <person name="Coyle M."/>
            <person name="Francisco L."/>
            <person name="Jackson L."/>
            <person name="Javaid M."/>
            <person name="Korchina V."/>
            <person name="Kovar C."/>
            <person name="Mata R."/>
            <person name="Mathew T."/>
            <person name="Ngo R."/>
            <person name="Nguyen L."/>
            <person name="Nguyen N."/>
            <person name="Okwuonu G."/>
            <person name="Ongeri F."/>
            <person name="Pham C."/>
            <person name="Simmons D."/>
            <person name="Wilczek-Boney K."/>
            <person name="Hale W."/>
            <person name="Jakkamsetti A."/>
            <person name="Pham P."/>
            <person name="Ruth R."/>
            <person name="San Lucas F."/>
            <person name="Warren J."/>
            <person name="Zhang J."/>
            <person name="Zhao Z."/>
            <person name="Zhou C."/>
            <person name="Zhu D."/>
            <person name="Lee S."/>
            <person name="Bess C."/>
            <person name="Blankenburg K."/>
            <person name="Forbes L."/>
            <person name="Fu Q."/>
            <person name="Gubbala S."/>
            <person name="Hirani K."/>
            <person name="Jayaseelan J.C."/>
            <person name="Lara F."/>
            <person name="Munidasa M."/>
            <person name="Palculict T."/>
            <person name="Patil S."/>
            <person name="Pu L.-L."/>
            <person name="Saada N."/>
            <person name="Tang L."/>
            <person name="Weissenberger G."/>
            <person name="Zhu Y."/>
            <person name="Hemphill L."/>
            <person name="Shang Y."/>
            <person name="Youmans B."/>
            <person name="Ayvaz T."/>
            <person name="Ross M."/>
            <person name="Santibanez J."/>
            <person name="Aqrawi P."/>
            <person name="Gross S."/>
            <person name="Joshi V."/>
            <person name="Fowler G."/>
            <person name="Nazareth L."/>
            <person name="Reid J."/>
            <person name="Worley K."/>
            <person name="Petrosino J."/>
            <person name="Highlander S."/>
            <person name="Gibbs R."/>
        </authorList>
    </citation>
    <scope>NUCLEOTIDE SEQUENCE [LARGE SCALE GENOMIC DNA]</scope>
    <source>
        <strain evidence="1 2">ATCC 700338</strain>
    </source>
</reference>
<dbReference type="EMBL" id="AEEL01000024">
    <property type="protein sequence ID" value="EFM26711.1"/>
    <property type="molecule type" value="Genomic_DNA"/>
</dbReference>
<sequence length="97" mass="10682">MLVVIEIVNRVAKNIIILVIGIVLGENRNISSLIYRYITISTGINAISTETISLIPVSDTIFISNRLANISNNIVFRPRAMNTVAFGVNFLIDIIPP</sequence>
<dbReference type="AlphaFoldDB" id="E0PG78"/>
<evidence type="ECO:0000313" key="1">
    <source>
        <dbReference type="EMBL" id="EFM26711.1"/>
    </source>
</evidence>
<protein>
    <submittedName>
        <fullName evidence="1">Uncharacterized protein</fullName>
    </submittedName>
</protein>
<accession>E0PG78</accession>
<name>E0PG78_STREI</name>
<keyword evidence="2" id="KW-1185">Reference proteome</keyword>
<organism evidence="1 2">
    <name type="scientific">Streptococcus equinus ATCC 700338</name>
    <dbReference type="NCBI Taxonomy" id="864569"/>
    <lineage>
        <taxon>Bacteria</taxon>
        <taxon>Bacillati</taxon>
        <taxon>Bacillota</taxon>
        <taxon>Bacilli</taxon>
        <taxon>Lactobacillales</taxon>
        <taxon>Streptococcaceae</taxon>
        <taxon>Streptococcus</taxon>
    </lineage>
</organism>
<dbReference type="HOGENOM" id="CLU_2345450_0_0_9"/>
<dbReference type="Proteomes" id="UP000004290">
    <property type="component" value="Unassembled WGS sequence"/>
</dbReference>
<evidence type="ECO:0000313" key="2">
    <source>
        <dbReference type="Proteomes" id="UP000004290"/>
    </source>
</evidence>
<gene>
    <name evidence="1" type="ORF">HMPREF9319_1851</name>
</gene>
<comment type="caution">
    <text evidence="1">The sequence shown here is derived from an EMBL/GenBank/DDBJ whole genome shotgun (WGS) entry which is preliminary data.</text>
</comment>
<proteinExistence type="predicted"/>